<dbReference type="EMBL" id="JASBWU010000009">
    <property type="protein sequence ID" value="KAJ9119238.1"/>
    <property type="molecule type" value="Genomic_DNA"/>
</dbReference>
<evidence type="ECO:0000313" key="2">
    <source>
        <dbReference type="Proteomes" id="UP001243375"/>
    </source>
</evidence>
<organism evidence="1 2">
    <name type="scientific">Naganishia vaughanmartiniae</name>
    <dbReference type="NCBI Taxonomy" id="1424756"/>
    <lineage>
        <taxon>Eukaryota</taxon>
        <taxon>Fungi</taxon>
        <taxon>Dikarya</taxon>
        <taxon>Basidiomycota</taxon>
        <taxon>Agaricomycotina</taxon>
        <taxon>Tremellomycetes</taxon>
        <taxon>Filobasidiales</taxon>
        <taxon>Filobasidiaceae</taxon>
        <taxon>Naganishia</taxon>
    </lineage>
</organism>
<comment type="caution">
    <text evidence="1">The sequence shown here is derived from an EMBL/GenBank/DDBJ whole genome shotgun (WGS) entry which is preliminary data.</text>
</comment>
<name>A0ACC2X6J1_9TREE</name>
<protein>
    <submittedName>
        <fullName evidence="1">Uncharacterized protein</fullName>
    </submittedName>
</protein>
<keyword evidence="2" id="KW-1185">Reference proteome</keyword>
<dbReference type="Proteomes" id="UP001243375">
    <property type="component" value="Unassembled WGS sequence"/>
</dbReference>
<gene>
    <name evidence="1" type="ORF">QFC22_003730</name>
</gene>
<evidence type="ECO:0000313" key="1">
    <source>
        <dbReference type="EMBL" id="KAJ9119238.1"/>
    </source>
</evidence>
<sequence>MPAPAIDGFVGCYLQGSVATSGNYLFQLSTMTAQLCRLACSYKGLPNAALAGTTCYCASGTNQVGSLQALALCSTPCAGNSTENCGSTQSGAVGFYNTASALPVTTNKPVGYKGCFNDNIGSRQLPGYTYTSSNMTNTNCAVTCAGKGFALSGTQGGSKFRFLEAKVSLRKLIRLFFCEDACFCGAALPYTLLQENYCASSCNGLSGEVCGSANTLSVYNATVLAASVPKPSNPTSVVSSSSTASRTVSGSSSAIPTVGSSSRASSSGITSSKTSTGASSSAITSSATKTSAAPSGTSSASDPFATYVYRGCIADGSARVMNSTWTFSSQMTIEQCAKIGKAAGRKLFGLQNGGACFVSDTLTKNLTATGCDNPCGGNAKQLCGGSWKLSLWEFTVASDIPVTTSAAPSSTKPASTSSAPLTSALTTTTAAGSGTCAAVTVTQTASATVTVTVTGTATSTSKVVRRRRTPATNQKYHFRKHTE</sequence>
<proteinExistence type="predicted"/>
<reference evidence="1" key="1">
    <citation type="submission" date="2023-04" db="EMBL/GenBank/DDBJ databases">
        <title>Draft Genome sequencing of Naganishia species isolated from polar environments using Oxford Nanopore Technology.</title>
        <authorList>
            <person name="Leo P."/>
            <person name="Venkateswaran K."/>
        </authorList>
    </citation>
    <scope>NUCLEOTIDE SEQUENCE</scope>
    <source>
        <strain evidence="1">MNA-CCFEE 5425</strain>
    </source>
</reference>
<accession>A0ACC2X6J1</accession>